<dbReference type="InterPro" id="IPR003197">
    <property type="entry name" value="QCR7"/>
</dbReference>
<comment type="subunit">
    <text evidence="12">Component of the ubiquinol-cytochrome c oxidoreductase (cytochrome b-c1 complex, complex III, CIII), a multisubunit enzyme composed of 3 respiratory subunits cytochrome b, cytochrome c1 and Rieske protein, 2 core protein subunits, and additional low-molecular weight protein subunits. The complex exists as an obligatory dimer and forms supercomplexes (SCs) in the inner mitochondrial membrane with cytochrome c oxidase (complex IV, CIV).</text>
</comment>
<dbReference type="PANTHER" id="PTHR12022">
    <property type="entry name" value="UBIQUINOL-CYTOCHROME C REDUCTASE COMPLEX 14 KD PROTEIN"/>
    <property type="match status" value="1"/>
</dbReference>
<dbReference type="OrthoDB" id="425749at2759"/>
<dbReference type="Proteomes" id="UP000752696">
    <property type="component" value="Unassembled WGS sequence"/>
</dbReference>
<dbReference type="PANTHER" id="PTHR12022:SF0">
    <property type="entry name" value="CYTOCHROME B-C1 COMPLEX SUBUNIT 7"/>
    <property type="match status" value="1"/>
</dbReference>
<keyword evidence="7" id="KW-0249">Electron transport</keyword>
<dbReference type="GO" id="GO:0045275">
    <property type="term" value="C:respiratory chain complex III"/>
    <property type="evidence" value="ECO:0007669"/>
    <property type="project" value="InterPro"/>
</dbReference>
<dbReference type="Gene3D" id="1.10.1090.10">
    <property type="entry name" value="Cytochrome b-c1 complex subunit 7"/>
    <property type="match status" value="1"/>
</dbReference>
<keyword evidence="9" id="KW-0472">Membrane</keyword>
<evidence type="ECO:0000256" key="9">
    <source>
        <dbReference type="ARBA" id="ARBA00023136"/>
    </source>
</evidence>
<keyword evidence="5" id="KW-0679">Respiratory chain</keyword>
<dbReference type="AlphaFoldDB" id="A0A6V7H6F6"/>
<evidence type="ECO:0000256" key="5">
    <source>
        <dbReference type="ARBA" id="ARBA00022660"/>
    </source>
</evidence>
<evidence type="ECO:0000256" key="6">
    <source>
        <dbReference type="ARBA" id="ARBA00022792"/>
    </source>
</evidence>
<keyword evidence="6" id="KW-0999">Mitochondrion inner membrane</keyword>
<protein>
    <recommendedName>
        <fullName evidence="3">Cytochrome b-c1 complex subunit 7</fullName>
    </recommendedName>
    <alternativeName>
        <fullName evidence="10">Complex III subunit VII</fullName>
    </alternativeName>
    <alternativeName>
        <fullName evidence="11">Ubiquinol-cytochrome c reductase complex 14 kDa protein</fullName>
    </alternativeName>
</protein>
<evidence type="ECO:0000256" key="2">
    <source>
        <dbReference type="ARBA" id="ARBA00008554"/>
    </source>
</evidence>
<sequence length="58" mass="7116">LYKDDLYWEDESVTEALRRLNIVAPHVIEERNFRLIRAIQLDCQKQILPKEQWLTFEE</sequence>
<dbReference type="GO" id="GO:0006122">
    <property type="term" value="P:mitochondrial electron transport, ubiquinol to cytochrome c"/>
    <property type="evidence" value="ECO:0007669"/>
    <property type="project" value="InterPro"/>
</dbReference>
<dbReference type="EMBL" id="CAJDYZ010007977">
    <property type="protein sequence ID" value="CAD1474824.1"/>
    <property type="molecule type" value="Genomic_DNA"/>
</dbReference>
<dbReference type="GO" id="GO:0005743">
    <property type="term" value="C:mitochondrial inner membrane"/>
    <property type="evidence" value="ECO:0007669"/>
    <property type="project" value="UniProtKB-SubCell"/>
</dbReference>
<dbReference type="SUPFAM" id="SSF81524">
    <property type="entry name" value="14 kDa protein of cytochrome bc1 complex (Ubiquinol-cytochrome c reductase)"/>
    <property type="match status" value="1"/>
</dbReference>
<evidence type="ECO:0000256" key="12">
    <source>
        <dbReference type="ARBA" id="ARBA00038521"/>
    </source>
</evidence>
<name>A0A6V7H6F6_9HYME</name>
<keyword evidence="8" id="KW-0496">Mitochondrion</keyword>
<reference evidence="13" key="1">
    <citation type="submission" date="2020-07" db="EMBL/GenBank/DDBJ databases">
        <authorList>
            <person name="Nazaruddin N."/>
        </authorList>
    </citation>
    <scope>NUCLEOTIDE SEQUENCE</scope>
</reference>
<gene>
    <name evidence="13" type="ORF">MHI_LOCUS497056</name>
</gene>
<evidence type="ECO:0000313" key="14">
    <source>
        <dbReference type="Proteomes" id="UP000752696"/>
    </source>
</evidence>
<evidence type="ECO:0000256" key="8">
    <source>
        <dbReference type="ARBA" id="ARBA00023128"/>
    </source>
</evidence>
<feature type="non-terminal residue" evidence="13">
    <location>
        <position position="58"/>
    </location>
</feature>
<evidence type="ECO:0000256" key="10">
    <source>
        <dbReference type="ARBA" id="ARBA00031021"/>
    </source>
</evidence>
<comment type="subcellular location">
    <subcellularLocation>
        <location evidence="1">Mitochondrion inner membrane</location>
        <topology evidence="1">Peripheral membrane protein</topology>
        <orientation evidence="1">Matrix side</orientation>
    </subcellularLocation>
</comment>
<comment type="caution">
    <text evidence="13">The sequence shown here is derived from an EMBL/GenBank/DDBJ whole genome shotgun (WGS) entry which is preliminary data.</text>
</comment>
<comment type="similarity">
    <text evidence="2">Belongs to the UQCRB/QCR7 family.</text>
</comment>
<evidence type="ECO:0000256" key="4">
    <source>
        <dbReference type="ARBA" id="ARBA00022448"/>
    </source>
</evidence>
<keyword evidence="4" id="KW-0813">Transport</keyword>
<dbReference type="Pfam" id="PF02271">
    <property type="entry name" value="UCR_14kD"/>
    <property type="match status" value="1"/>
</dbReference>
<dbReference type="InterPro" id="IPR036544">
    <property type="entry name" value="QCR7_sf"/>
</dbReference>
<evidence type="ECO:0000256" key="7">
    <source>
        <dbReference type="ARBA" id="ARBA00022982"/>
    </source>
</evidence>
<proteinExistence type="inferred from homology"/>
<feature type="non-terminal residue" evidence="13">
    <location>
        <position position="1"/>
    </location>
</feature>
<keyword evidence="14" id="KW-1185">Reference proteome</keyword>
<evidence type="ECO:0000256" key="1">
    <source>
        <dbReference type="ARBA" id="ARBA00004443"/>
    </source>
</evidence>
<organism evidence="13 14">
    <name type="scientific">Heterotrigona itama</name>
    <dbReference type="NCBI Taxonomy" id="395501"/>
    <lineage>
        <taxon>Eukaryota</taxon>
        <taxon>Metazoa</taxon>
        <taxon>Ecdysozoa</taxon>
        <taxon>Arthropoda</taxon>
        <taxon>Hexapoda</taxon>
        <taxon>Insecta</taxon>
        <taxon>Pterygota</taxon>
        <taxon>Neoptera</taxon>
        <taxon>Endopterygota</taxon>
        <taxon>Hymenoptera</taxon>
        <taxon>Apocrita</taxon>
        <taxon>Aculeata</taxon>
        <taxon>Apoidea</taxon>
        <taxon>Anthophila</taxon>
        <taxon>Apidae</taxon>
        <taxon>Heterotrigona</taxon>
    </lineage>
</organism>
<evidence type="ECO:0000256" key="3">
    <source>
        <dbReference type="ARBA" id="ARBA00016323"/>
    </source>
</evidence>
<evidence type="ECO:0000313" key="13">
    <source>
        <dbReference type="EMBL" id="CAD1474824.1"/>
    </source>
</evidence>
<accession>A0A6V7H6F6</accession>
<evidence type="ECO:0000256" key="11">
    <source>
        <dbReference type="ARBA" id="ARBA00032927"/>
    </source>
</evidence>